<comment type="caution">
    <text evidence="3">The sequence shown here is derived from an EMBL/GenBank/DDBJ whole genome shotgun (WGS) entry which is preliminary data.</text>
</comment>
<keyword evidence="4" id="KW-1185">Reference proteome</keyword>
<dbReference type="PANTHER" id="PTHR11439">
    <property type="entry name" value="GAG-POL-RELATED RETROTRANSPOSON"/>
    <property type="match status" value="1"/>
</dbReference>
<feature type="domain" description="Reverse transcriptase Ty1/copia-type" evidence="2">
    <location>
        <begin position="111"/>
        <end position="355"/>
    </location>
</feature>
<dbReference type="Proteomes" id="UP000606786">
    <property type="component" value="Unassembled WGS sequence"/>
</dbReference>
<accession>A0A811URQ4</accession>
<dbReference type="AlphaFoldDB" id="A0A811URQ4"/>
<protein>
    <submittedName>
        <fullName evidence="3">(Mediterranean fruit fly) hypothetical protein</fullName>
    </submittedName>
</protein>
<sequence length="590" mass="67166">MENEINKSEESTENDNNEECDENNNEEDEGESGNSSEYEEVVDNKRKRGRPKFVRSGGIGRPKKVYCVENGLEMLNSIIENPNSVSKALSSSQGKHWKKAMNAEYESLMRNGTWELVDRPKNGNVIGCKWVFSIKRNPDGSIERYKARLVALGCSQKYNVDYCETFAPVVRHSTIRLILALAAKNKLLVNHVDIVAAYLNGELEETVYMLQPPMFKENENSNKVCRLKKALYGLKQAGREWNRKVTDILLRIGFKRCKSDTSVYIRRNGKNVNIIGLYVDDMILACSSKSEMSDILRKLNEYVEAVDRGPISFYLGIEIERDGDRGDITIHQKRYVEEILQQWGMDDCKPAATPWAPGTVLQKCDRQCDNLETKAYQSLLGGLMYLAVISRPDIAHVVSKLSQLNSHPHKEHLNAAKYVLRYLKKNPVGKLTFSAKCWNFICFTDADWGSNNIDRKSFTGYVILMAGGATGWESRKQSVVEAEYVALCQGTKEVVFLRVLLSELGYGEFVKGPTSILCDNQSALYMVKNPLVQKRSKHIDIRYHYIREMHAEQQIEVEYIPTDDNAADVLTKVLGKQKHITAHNLLRMKF</sequence>
<feature type="compositionally biased region" description="Basic and acidic residues" evidence="1">
    <location>
        <begin position="1"/>
        <end position="10"/>
    </location>
</feature>
<dbReference type="SUPFAM" id="SSF56672">
    <property type="entry name" value="DNA/RNA polymerases"/>
    <property type="match status" value="1"/>
</dbReference>
<feature type="region of interest" description="Disordered" evidence="1">
    <location>
        <begin position="1"/>
        <end position="55"/>
    </location>
</feature>
<dbReference type="CDD" id="cd09272">
    <property type="entry name" value="RNase_HI_RT_Ty1"/>
    <property type="match status" value="1"/>
</dbReference>
<evidence type="ECO:0000313" key="4">
    <source>
        <dbReference type="Proteomes" id="UP000606786"/>
    </source>
</evidence>
<dbReference type="PANTHER" id="PTHR11439:SF483">
    <property type="entry name" value="PEPTIDE SYNTHASE GLIP-LIKE, PUTATIVE (AFU_ORTHOLOGUE AFUA_3G12920)-RELATED"/>
    <property type="match status" value="1"/>
</dbReference>
<dbReference type="InterPro" id="IPR013103">
    <property type="entry name" value="RVT_2"/>
</dbReference>
<dbReference type="Pfam" id="PF07727">
    <property type="entry name" value="RVT_2"/>
    <property type="match status" value="1"/>
</dbReference>
<dbReference type="InterPro" id="IPR043502">
    <property type="entry name" value="DNA/RNA_pol_sf"/>
</dbReference>
<evidence type="ECO:0000313" key="3">
    <source>
        <dbReference type="EMBL" id="CAD7001620.1"/>
    </source>
</evidence>
<dbReference type="GO" id="GO:0071897">
    <property type="term" value="P:DNA biosynthetic process"/>
    <property type="evidence" value="ECO:0007669"/>
    <property type="project" value="UniProtKB-ARBA"/>
</dbReference>
<name>A0A811URQ4_CERCA</name>
<evidence type="ECO:0000256" key="1">
    <source>
        <dbReference type="SAM" id="MobiDB-lite"/>
    </source>
</evidence>
<organism evidence="3 4">
    <name type="scientific">Ceratitis capitata</name>
    <name type="common">Mediterranean fruit fly</name>
    <name type="synonym">Tephritis capitata</name>
    <dbReference type="NCBI Taxonomy" id="7213"/>
    <lineage>
        <taxon>Eukaryota</taxon>
        <taxon>Metazoa</taxon>
        <taxon>Ecdysozoa</taxon>
        <taxon>Arthropoda</taxon>
        <taxon>Hexapoda</taxon>
        <taxon>Insecta</taxon>
        <taxon>Pterygota</taxon>
        <taxon>Neoptera</taxon>
        <taxon>Endopterygota</taxon>
        <taxon>Diptera</taxon>
        <taxon>Brachycera</taxon>
        <taxon>Muscomorpha</taxon>
        <taxon>Tephritoidea</taxon>
        <taxon>Tephritidae</taxon>
        <taxon>Ceratitis</taxon>
        <taxon>Ceratitis</taxon>
    </lineage>
</organism>
<dbReference type="EMBL" id="CAJHJT010000023">
    <property type="protein sequence ID" value="CAD7001620.1"/>
    <property type="molecule type" value="Genomic_DNA"/>
</dbReference>
<reference evidence="3" key="1">
    <citation type="submission" date="2020-11" db="EMBL/GenBank/DDBJ databases">
        <authorList>
            <person name="Whitehead M."/>
        </authorList>
    </citation>
    <scope>NUCLEOTIDE SEQUENCE</scope>
    <source>
        <strain evidence="3">EGII</strain>
    </source>
</reference>
<proteinExistence type="predicted"/>
<feature type="compositionally biased region" description="Acidic residues" evidence="1">
    <location>
        <begin position="11"/>
        <end position="41"/>
    </location>
</feature>
<gene>
    <name evidence="3" type="ORF">CCAP1982_LOCUS10114</name>
</gene>
<evidence type="ECO:0000259" key="2">
    <source>
        <dbReference type="Pfam" id="PF07727"/>
    </source>
</evidence>